<reference evidence="1" key="1">
    <citation type="submission" date="2021-03" db="EMBL/GenBank/DDBJ databases">
        <title>Evolutionary priming and transition to the ectomycorrhizal habit in an iconic lineage of mushroom-forming fungi: is preadaptation a requirement?</title>
        <authorList>
            <consortium name="DOE Joint Genome Institute"/>
            <person name="Looney B.P."/>
            <person name="Miyauchi S."/>
            <person name="Morin E."/>
            <person name="Drula E."/>
            <person name="Courty P.E."/>
            <person name="Chicoki N."/>
            <person name="Fauchery L."/>
            <person name="Kohler A."/>
            <person name="Kuo A."/>
            <person name="LaButti K."/>
            <person name="Pangilinan J."/>
            <person name="Lipzen A."/>
            <person name="Riley R."/>
            <person name="Andreopoulos W."/>
            <person name="He G."/>
            <person name="Johnson J."/>
            <person name="Barry K.W."/>
            <person name="Grigoriev I.V."/>
            <person name="Nagy L."/>
            <person name="Hibbett D."/>
            <person name="Henrissat B."/>
            <person name="Matheny P.B."/>
            <person name="Labbe J."/>
            <person name="Martin A.F."/>
        </authorList>
    </citation>
    <scope>NUCLEOTIDE SEQUENCE</scope>
    <source>
        <strain evidence="1">BPL698</strain>
    </source>
</reference>
<organism evidence="1 2">
    <name type="scientific">Russula earlei</name>
    <dbReference type="NCBI Taxonomy" id="71964"/>
    <lineage>
        <taxon>Eukaryota</taxon>
        <taxon>Fungi</taxon>
        <taxon>Dikarya</taxon>
        <taxon>Basidiomycota</taxon>
        <taxon>Agaricomycotina</taxon>
        <taxon>Agaricomycetes</taxon>
        <taxon>Russulales</taxon>
        <taxon>Russulaceae</taxon>
        <taxon>Russula</taxon>
    </lineage>
</organism>
<gene>
    <name evidence="1" type="ORF">F5148DRAFT_689899</name>
</gene>
<evidence type="ECO:0000313" key="1">
    <source>
        <dbReference type="EMBL" id="KAI9448919.1"/>
    </source>
</evidence>
<keyword evidence="2" id="KW-1185">Reference proteome</keyword>
<dbReference type="Proteomes" id="UP001207468">
    <property type="component" value="Unassembled WGS sequence"/>
</dbReference>
<name>A0ACC0TTU5_9AGAM</name>
<sequence length="146" mass="15704">MLSFLAATLVSALAFYSTLVLAIGPRTQCVEKSVVPQDATCASIEQNIGINRSAIETMNPGVLCNTTLTVGNYLCTKQYTPICTLNETATTQKCDQLAAKWNITTSEFVQYNDDVDDACDDLVPGNPYCVSIDGCYPGNTSPICNQ</sequence>
<dbReference type="EMBL" id="JAGFNK010000546">
    <property type="protein sequence ID" value="KAI9448919.1"/>
    <property type="molecule type" value="Genomic_DNA"/>
</dbReference>
<comment type="caution">
    <text evidence="1">The sequence shown here is derived from an EMBL/GenBank/DDBJ whole genome shotgun (WGS) entry which is preliminary data.</text>
</comment>
<protein>
    <submittedName>
        <fullName evidence="1">Uncharacterized protein</fullName>
    </submittedName>
</protein>
<accession>A0ACC0TTU5</accession>
<evidence type="ECO:0000313" key="2">
    <source>
        <dbReference type="Proteomes" id="UP001207468"/>
    </source>
</evidence>
<proteinExistence type="predicted"/>